<keyword evidence="6" id="KW-0560">Oxidoreductase</keyword>
<evidence type="ECO:0000256" key="1">
    <source>
        <dbReference type="ARBA" id="ARBA00004141"/>
    </source>
</evidence>
<evidence type="ECO:0000256" key="9">
    <source>
        <dbReference type="SAM" id="Phobius"/>
    </source>
</evidence>
<evidence type="ECO:0000313" key="11">
    <source>
        <dbReference type="EMBL" id="KKY27858.1"/>
    </source>
</evidence>
<accession>A0A0G2GXF7</accession>
<feature type="transmembrane region" description="Helical" evidence="9">
    <location>
        <begin position="792"/>
        <end position="813"/>
    </location>
</feature>
<comment type="similarity">
    <text evidence="2">Belongs to the zinc-containing alcohol dehydrogenase family.</text>
</comment>
<feature type="transmembrane region" description="Helical" evidence="9">
    <location>
        <begin position="896"/>
        <end position="916"/>
    </location>
</feature>
<gene>
    <name evidence="11" type="ORF">UCRPC4_g00838</name>
</gene>
<keyword evidence="4 9" id="KW-0812">Transmembrane</keyword>
<protein>
    <submittedName>
        <fullName evidence="11">Putative mate efflux family protein</fullName>
    </submittedName>
</protein>
<proteinExistence type="inferred from homology"/>
<dbReference type="InterPro" id="IPR020843">
    <property type="entry name" value="ER"/>
</dbReference>
<feature type="transmembrane region" description="Helical" evidence="9">
    <location>
        <begin position="604"/>
        <end position="626"/>
    </location>
</feature>
<feature type="transmembrane region" description="Helical" evidence="9">
    <location>
        <begin position="740"/>
        <end position="760"/>
    </location>
</feature>
<feature type="transmembrane region" description="Helical" evidence="9">
    <location>
        <begin position="713"/>
        <end position="734"/>
    </location>
</feature>
<dbReference type="NCBIfam" id="TIGR00797">
    <property type="entry name" value="matE"/>
    <property type="match status" value="1"/>
</dbReference>
<evidence type="ECO:0000259" key="10">
    <source>
        <dbReference type="SMART" id="SM00829"/>
    </source>
</evidence>
<feature type="transmembrane region" description="Helical" evidence="9">
    <location>
        <begin position="574"/>
        <end position="592"/>
    </location>
</feature>
<evidence type="ECO:0000256" key="6">
    <source>
        <dbReference type="ARBA" id="ARBA00023002"/>
    </source>
</evidence>
<comment type="subcellular location">
    <subcellularLocation>
        <location evidence="1">Membrane</location>
        <topology evidence="1">Multi-pass membrane protein</topology>
    </subcellularLocation>
</comment>
<feature type="transmembrane region" description="Helical" evidence="9">
    <location>
        <begin position="825"/>
        <end position="846"/>
    </location>
</feature>
<dbReference type="Gene3D" id="3.40.50.720">
    <property type="entry name" value="NAD(P)-binding Rossmann-like Domain"/>
    <property type="match status" value="1"/>
</dbReference>
<name>A0A0G2GXF7_PHACM</name>
<dbReference type="InterPro" id="IPR013149">
    <property type="entry name" value="ADH-like_C"/>
</dbReference>
<reference evidence="11 12" key="2">
    <citation type="submission" date="2015-05" db="EMBL/GenBank/DDBJ databases">
        <authorList>
            <person name="Morales-Cruz A."/>
            <person name="Amrine K.C."/>
            <person name="Cantu D."/>
        </authorList>
    </citation>
    <scope>NUCLEOTIDE SEQUENCE [LARGE SCALE GENOMIC DNA]</scope>
    <source>
        <strain evidence="11">UCRPC4</strain>
    </source>
</reference>
<dbReference type="InterPro" id="IPR045069">
    <property type="entry name" value="MATE_euk"/>
</dbReference>
<dbReference type="InterPro" id="IPR036291">
    <property type="entry name" value="NAD(P)-bd_dom_sf"/>
</dbReference>
<feature type="transmembrane region" description="Helical" evidence="9">
    <location>
        <begin position="666"/>
        <end position="692"/>
    </location>
</feature>
<dbReference type="PANTHER" id="PTHR11206">
    <property type="entry name" value="MULTIDRUG RESISTANCE PROTEIN"/>
    <property type="match status" value="1"/>
</dbReference>
<dbReference type="Pfam" id="PF00107">
    <property type="entry name" value="ADH_zinc_N"/>
    <property type="match status" value="1"/>
</dbReference>
<dbReference type="InterPro" id="IPR013154">
    <property type="entry name" value="ADH-like_N"/>
</dbReference>
<dbReference type="Pfam" id="PF08240">
    <property type="entry name" value="ADH_N"/>
    <property type="match status" value="1"/>
</dbReference>
<dbReference type="InterPro" id="IPR002528">
    <property type="entry name" value="MATE_fam"/>
</dbReference>
<dbReference type="SUPFAM" id="SSF50129">
    <property type="entry name" value="GroES-like"/>
    <property type="match status" value="1"/>
</dbReference>
<keyword evidence="12" id="KW-1185">Reference proteome</keyword>
<dbReference type="GO" id="GO:1990961">
    <property type="term" value="P:xenobiotic detoxification by transmembrane export across the plasma membrane"/>
    <property type="evidence" value="ECO:0007669"/>
    <property type="project" value="InterPro"/>
</dbReference>
<evidence type="ECO:0000256" key="7">
    <source>
        <dbReference type="ARBA" id="ARBA00023136"/>
    </source>
</evidence>
<dbReference type="InterPro" id="IPR047122">
    <property type="entry name" value="Trans-enoyl_RdTase-like"/>
</dbReference>
<evidence type="ECO:0000256" key="3">
    <source>
        <dbReference type="ARBA" id="ARBA00010199"/>
    </source>
</evidence>
<dbReference type="InterPro" id="IPR011032">
    <property type="entry name" value="GroES-like_sf"/>
</dbReference>
<evidence type="ECO:0000256" key="4">
    <source>
        <dbReference type="ARBA" id="ARBA00022692"/>
    </source>
</evidence>
<feature type="transmembrane region" description="Helical" evidence="9">
    <location>
        <begin position="638"/>
        <end position="660"/>
    </location>
</feature>
<keyword evidence="5 9" id="KW-1133">Transmembrane helix</keyword>
<keyword evidence="7 9" id="KW-0472">Membrane</keyword>
<sequence length="930" mass="99914">MASIAENKAAWITAPQANPLEVGPGPDQSEPAGDELVVKVACVALNPSEWKFQDMAYLPVKYPHVLGSDAAGEVVKIGSRITRFHLGDRVIGYGLGLLNGAKEGTFQNYITLKEVAVSRIPDHLPFANAAVLPLSISTAAAGLYDVLKLDLPTLDPKPKGKTVLIWGGSSSCGSSAIQLAVASGYTVTTTASPHNHAYVKELGATHVFDHSSANVVERIFETVGNNLVAVFDLIGADQSVKACVEILSRVGGGVVASTWFPPENLPTNTTIEMVWSISPVLKCINTGRAVWGDYIPKALTQAEASIARDLEEDSDDDAAVRDDDSNVDASIRPSTSAPTHPDYSFVGSYRRPSFANAGIRAAILPQPFIERREKLTKQEREAALADERSLLRDNNIIPPKHPQAAEEQGNTVRRKVSAFLKIPGGDRRVSADEEAAVADGAEAVRAVETTPLLGDPTKPYGGQDDPENINRKWEEAVQAGMITTTWQREAKTLARYSGPLMITFLLQYSLTVASIFTVGHISSVALGAVSIASMSANIFGYAIYQGLATSLDTLCAQAYGSGRKKLVGLQFQRMVYFLWALTIPIAIIWLLGDKILPLVVPEPEVAALAALYLKVVLIGAPGYALFEAGKRYVQAQGLFSASLYVLVIVAPFNAFMNWLFVWHLGMGFVGAPLAVAISDHLLWMGLLLYVYFVNGRQCWNGFTKRALQNWGPMIKLALPGLIMVEAECLAFEVLTFAASYFGVTVLAAQSVLATLTSLTFQIPFPLSIATSTRVANLIGATLADAAKVSAKVGLCSAVIVGALNVTILSSLRNFIPRLFTDDEEVIAIVSSILPLCAAFQLFDALAANCNGILRGLGRQEVGGYVQLFCYYVIAMPISFGTAFGLGWGLWGLWTGVALALGLVAGIEAVFLSRTSWERSVEDARRRNENA</sequence>
<comment type="caution">
    <text evidence="11">The sequence shown here is derived from an EMBL/GenBank/DDBJ whole genome shotgun (WGS) entry which is preliminary data.</text>
</comment>
<dbReference type="GO" id="GO:0016020">
    <property type="term" value="C:membrane"/>
    <property type="evidence" value="ECO:0007669"/>
    <property type="project" value="UniProtKB-SubCell"/>
</dbReference>
<dbReference type="Pfam" id="PF01554">
    <property type="entry name" value="MatE"/>
    <property type="match status" value="2"/>
</dbReference>
<evidence type="ECO:0000256" key="5">
    <source>
        <dbReference type="ARBA" id="ARBA00022989"/>
    </source>
</evidence>
<dbReference type="GO" id="GO:0016651">
    <property type="term" value="F:oxidoreductase activity, acting on NAD(P)H"/>
    <property type="evidence" value="ECO:0007669"/>
    <property type="project" value="InterPro"/>
</dbReference>
<reference evidence="11 12" key="1">
    <citation type="submission" date="2015-05" db="EMBL/GenBank/DDBJ databases">
        <title>Distinctive expansion of gene families associated with plant cell wall degradation and secondary metabolism in the genomes of grapevine trunk pathogens.</title>
        <authorList>
            <person name="Lawrence D.P."/>
            <person name="Travadon R."/>
            <person name="Rolshausen P.E."/>
            <person name="Baumgartner K."/>
        </authorList>
    </citation>
    <scope>NUCLEOTIDE SEQUENCE [LARGE SCALE GENOMIC DNA]</scope>
    <source>
        <strain evidence="11">UCRPC4</strain>
    </source>
</reference>
<dbReference type="Gene3D" id="3.90.180.10">
    <property type="entry name" value="Medium-chain alcohol dehydrogenases, catalytic domain"/>
    <property type="match status" value="1"/>
</dbReference>
<dbReference type="CDD" id="cd08249">
    <property type="entry name" value="enoyl_reductase_like"/>
    <property type="match status" value="1"/>
</dbReference>
<dbReference type="SMART" id="SM00829">
    <property type="entry name" value="PKS_ER"/>
    <property type="match status" value="1"/>
</dbReference>
<dbReference type="Proteomes" id="UP000053317">
    <property type="component" value="Unassembled WGS sequence"/>
</dbReference>
<organism evidence="11 12">
    <name type="scientific">Phaeomoniella chlamydospora</name>
    <name type="common">Phaeoacremonium chlamydosporum</name>
    <dbReference type="NCBI Taxonomy" id="158046"/>
    <lineage>
        <taxon>Eukaryota</taxon>
        <taxon>Fungi</taxon>
        <taxon>Dikarya</taxon>
        <taxon>Ascomycota</taxon>
        <taxon>Pezizomycotina</taxon>
        <taxon>Eurotiomycetes</taxon>
        <taxon>Chaetothyriomycetidae</taxon>
        <taxon>Phaeomoniellales</taxon>
        <taxon>Phaeomoniellaceae</taxon>
        <taxon>Phaeomoniella</taxon>
    </lineage>
</organism>
<dbReference type="EMBL" id="LCWF01000021">
    <property type="protein sequence ID" value="KKY27858.1"/>
    <property type="molecule type" value="Genomic_DNA"/>
</dbReference>
<dbReference type="GO" id="GO:0015297">
    <property type="term" value="F:antiporter activity"/>
    <property type="evidence" value="ECO:0007669"/>
    <property type="project" value="InterPro"/>
</dbReference>
<evidence type="ECO:0000256" key="8">
    <source>
        <dbReference type="SAM" id="MobiDB-lite"/>
    </source>
</evidence>
<evidence type="ECO:0000256" key="2">
    <source>
        <dbReference type="ARBA" id="ARBA00008072"/>
    </source>
</evidence>
<dbReference type="GO" id="GO:0042910">
    <property type="term" value="F:xenobiotic transmembrane transporter activity"/>
    <property type="evidence" value="ECO:0007669"/>
    <property type="project" value="InterPro"/>
</dbReference>
<evidence type="ECO:0000313" key="12">
    <source>
        <dbReference type="Proteomes" id="UP000053317"/>
    </source>
</evidence>
<dbReference type="CDD" id="cd13132">
    <property type="entry name" value="MATE_eukaryotic"/>
    <property type="match status" value="1"/>
</dbReference>
<comment type="similarity">
    <text evidence="3">Belongs to the multi antimicrobial extrusion (MATE) (TC 2.A.66.1) family.</text>
</comment>
<dbReference type="AlphaFoldDB" id="A0A0G2GXF7"/>
<dbReference type="SUPFAM" id="SSF51735">
    <property type="entry name" value="NAD(P)-binding Rossmann-fold domains"/>
    <property type="match status" value="1"/>
</dbReference>
<feature type="region of interest" description="Disordered" evidence="8">
    <location>
        <begin position="308"/>
        <end position="343"/>
    </location>
</feature>
<dbReference type="OrthoDB" id="2126698at2759"/>
<feature type="domain" description="Enoyl reductase (ER)" evidence="10">
    <location>
        <begin position="16"/>
        <end position="290"/>
    </location>
</feature>
<feature type="transmembrane region" description="Helical" evidence="9">
    <location>
        <begin position="867"/>
        <end position="890"/>
    </location>
</feature>